<evidence type="ECO:0000313" key="3">
    <source>
        <dbReference type="EMBL" id="RXK41869.1"/>
    </source>
</evidence>
<dbReference type="Proteomes" id="UP000289152">
    <property type="component" value="Unassembled WGS sequence"/>
</dbReference>
<dbReference type="AlphaFoldDB" id="A0A4Q1BUR3"/>
<comment type="caution">
    <text evidence="3">The sequence shown here is derived from an EMBL/GenBank/DDBJ whole genome shotgun (WGS) entry which is preliminary data.</text>
</comment>
<evidence type="ECO:0000256" key="2">
    <source>
        <dbReference type="SAM" id="Phobius"/>
    </source>
</evidence>
<evidence type="ECO:0000256" key="1">
    <source>
        <dbReference type="SAM" id="MobiDB-lite"/>
    </source>
</evidence>
<dbReference type="VEuPathDB" id="FungiDB:TREMEDRAFT_65779"/>
<feature type="region of interest" description="Disordered" evidence="1">
    <location>
        <begin position="1"/>
        <end position="31"/>
    </location>
</feature>
<reference evidence="3 4" key="1">
    <citation type="submission" date="2016-06" db="EMBL/GenBank/DDBJ databases">
        <title>Evolution of pathogenesis and genome organization in the Tremellales.</title>
        <authorList>
            <person name="Cuomo C."/>
            <person name="Litvintseva A."/>
            <person name="Heitman J."/>
            <person name="Chen Y."/>
            <person name="Sun S."/>
            <person name="Springer D."/>
            <person name="Dromer F."/>
            <person name="Young S."/>
            <person name="Zeng Q."/>
            <person name="Chapman S."/>
            <person name="Gujja S."/>
            <person name="Saif S."/>
            <person name="Birren B."/>
        </authorList>
    </citation>
    <scope>NUCLEOTIDE SEQUENCE [LARGE SCALE GENOMIC DNA]</scope>
    <source>
        <strain evidence="3 4">ATCC 28783</strain>
    </source>
</reference>
<evidence type="ECO:0000313" key="4">
    <source>
        <dbReference type="Proteomes" id="UP000289152"/>
    </source>
</evidence>
<sequence length="239" mass="26132">MSTTRKSQGKRYEEVPGEDYEDSIPGPSQFDTRYEFDIEEGDATTLTSTHRSKRSSGARSRKLCDSLLSGSGKALRSVGRSLDCSQMGPKGFVCTACGSVLVIAIGIVGLTVYTISGILESNHQSHLKGLTHETQECRPPSEVQQSMLKLGGRFGVTHVCCPASVDMPNQPEASTTWNMTSEMNIAPGGEGGEWLLEGTGRMRTCRSFNEEEWEMFYVATGLNKTIVEGSERPEYQTDP</sequence>
<keyword evidence="2" id="KW-0812">Transmembrane</keyword>
<dbReference type="EMBL" id="SDIL01000005">
    <property type="protein sequence ID" value="RXK41869.1"/>
    <property type="molecule type" value="Genomic_DNA"/>
</dbReference>
<keyword evidence="2" id="KW-0472">Membrane</keyword>
<name>A0A4Q1BUR3_TREME</name>
<protein>
    <submittedName>
        <fullName evidence="3">Uncharacterized protein</fullName>
    </submittedName>
</protein>
<feature type="transmembrane region" description="Helical" evidence="2">
    <location>
        <begin position="92"/>
        <end position="115"/>
    </location>
</feature>
<dbReference type="InParanoid" id="A0A4Q1BUR3"/>
<gene>
    <name evidence="3" type="ORF">M231_00868</name>
</gene>
<organism evidence="3 4">
    <name type="scientific">Tremella mesenterica</name>
    <name type="common">Jelly fungus</name>
    <dbReference type="NCBI Taxonomy" id="5217"/>
    <lineage>
        <taxon>Eukaryota</taxon>
        <taxon>Fungi</taxon>
        <taxon>Dikarya</taxon>
        <taxon>Basidiomycota</taxon>
        <taxon>Agaricomycotina</taxon>
        <taxon>Tremellomycetes</taxon>
        <taxon>Tremellales</taxon>
        <taxon>Tremellaceae</taxon>
        <taxon>Tremella</taxon>
    </lineage>
</organism>
<keyword evidence="2" id="KW-1133">Transmembrane helix</keyword>
<proteinExistence type="predicted"/>
<accession>A0A4Q1BUR3</accession>
<keyword evidence="4" id="KW-1185">Reference proteome</keyword>